<feature type="transmembrane region" description="Helical" evidence="6">
    <location>
        <begin position="211"/>
        <end position="234"/>
    </location>
</feature>
<keyword evidence="8" id="KW-1185">Reference proteome</keyword>
<dbReference type="Pfam" id="PF03631">
    <property type="entry name" value="Virul_fac_BrkB"/>
    <property type="match status" value="1"/>
</dbReference>
<keyword evidence="4 6" id="KW-1133">Transmembrane helix</keyword>
<evidence type="ECO:0000256" key="2">
    <source>
        <dbReference type="ARBA" id="ARBA00022475"/>
    </source>
</evidence>
<evidence type="ECO:0000256" key="6">
    <source>
        <dbReference type="SAM" id="Phobius"/>
    </source>
</evidence>
<dbReference type="NCBIfam" id="TIGR00765">
    <property type="entry name" value="yihY_not_rbn"/>
    <property type="match status" value="1"/>
</dbReference>
<name>A0A8J7MQ39_9RHOB</name>
<sequence length="287" mass="31512">MRLSFLHPDLVAAFWRFYRRIDHAEIDLIAAGVAFYAFLAIFPAAAAVISMWSFVSNPAVIRQELELIRPLVPVDFFNLISAQVDQLLSLGSSHFGLTAFLSLMLALWSARAGAAALIRGLNAIHQRPNRAGHRHQLRAIFLTFVLIGLVLAAMVMAVVMPLLATSLPEWMDWAGLTSTTNLGLALLFAVLAVGLAFRLGPNHGPSAPPLFSWGLLVAVILWGLVTRGFMLYLANFNSYNRVYGSIGAVAVTMIWLYLTAYAVLLGAAVDAERQKLRRIRERGVPTE</sequence>
<dbReference type="Proteomes" id="UP000619033">
    <property type="component" value="Unassembled WGS sequence"/>
</dbReference>
<protein>
    <submittedName>
        <fullName evidence="7">YihY/virulence factor BrkB family protein</fullName>
    </submittedName>
</protein>
<dbReference type="GO" id="GO:0005886">
    <property type="term" value="C:plasma membrane"/>
    <property type="evidence" value="ECO:0007669"/>
    <property type="project" value="UniProtKB-SubCell"/>
</dbReference>
<feature type="transmembrane region" description="Helical" evidence="6">
    <location>
        <begin position="95"/>
        <end position="118"/>
    </location>
</feature>
<feature type="transmembrane region" description="Helical" evidence="6">
    <location>
        <begin position="182"/>
        <end position="199"/>
    </location>
</feature>
<dbReference type="PANTHER" id="PTHR30213:SF0">
    <property type="entry name" value="UPF0761 MEMBRANE PROTEIN YIHY"/>
    <property type="match status" value="1"/>
</dbReference>
<evidence type="ECO:0000256" key="1">
    <source>
        <dbReference type="ARBA" id="ARBA00004651"/>
    </source>
</evidence>
<organism evidence="7 8">
    <name type="scientific">Fuscibacter oryzae</name>
    <dbReference type="NCBI Taxonomy" id="2803939"/>
    <lineage>
        <taxon>Bacteria</taxon>
        <taxon>Pseudomonadati</taxon>
        <taxon>Pseudomonadota</taxon>
        <taxon>Alphaproteobacteria</taxon>
        <taxon>Rhodobacterales</taxon>
        <taxon>Paracoccaceae</taxon>
        <taxon>Fuscibacter</taxon>
    </lineage>
</organism>
<dbReference type="PANTHER" id="PTHR30213">
    <property type="entry name" value="INNER MEMBRANE PROTEIN YHJD"/>
    <property type="match status" value="1"/>
</dbReference>
<dbReference type="PIRSF" id="PIRSF035875">
    <property type="entry name" value="RNase_BN"/>
    <property type="match status" value="1"/>
</dbReference>
<dbReference type="InterPro" id="IPR017039">
    <property type="entry name" value="Virul_fac_BrkB"/>
</dbReference>
<evidence type="ECO:0000313" key="8">
    <source>
        <dbReference type="Proteomes" id="UP000619033"/>
    </source>
</evidence>
<dbReference type="RefSeq" id="WP_202661635.1">
    <property type="nucleotide sequence ID" value="NZ_JAESVP010000006.1"/>
</dbReference>
<keyword evidence="2" id="KW-1003">Cell membrane</keyword>
<evidence type="ECO:0000313" key="7">
    <source>
        <dbReference type="EMBL" id="MBL4929100.1"/>
    </source>
</evidence>
<feature type="transmembrane region" description="Helical" evidence="6">
    <location>
        <begin position="28"/>
        <end position="55"/>
    </location>
</feature>
<dbReference type="AlphaFoldDB" id="A0A8J7MQ39"/>
<comment type="caution">
    <text evidence="7">The sequence shown here is derived from an EMBL/GenBank/DDBJ whole genome shotgun (WGS) entry which is preliminary data.</text>
</comment>
<evidence type="ECO:0000256" key="4">
    <source>
        <dbReference type="ARBA" id="ARBA00022989"/>
    </source>
</evidence>
<feature type="transmembrane region" description="Helical" evidence="6">
    <location>
        <begin position="246"/>
        <end position="269"/>
    </location>
</feature>
<comment type="subcellular location">
    <subcellularLocation>
        <location evidence="1">Cell membrane</location>
        <topology evidence="1">Multi-pass membrane protein</topology>
    </subcellularLocation>
</comment>
<dbReference type="EMBL" id="JAESVP010000006">
    <property type="protein sequence ID" value="MBL4929100.1"/>
    <property type="molecule type" value="Genomic_DNA"/>
</dbReference>
<proteinExistence type="predicted"/>
<gene>
    <name evidence="7" type="ORF">JI744_13380</name>
</gene>
<keyword evidence="5 6" id="KW-0472">Membrane</keyword>
<reference evidence="7" key="1">
    <citation type="submission" date="2021-01" db="EMBL/GenBank/DDBJ databases">
        <title>Genome seq and assembly of Tabrizicola sp. KVB23.</title>
        <authorList>
            <person name="Chhetri G."/>
        </authorList>
    </citation>
    <scope>NUCLEOTIDE SEQUENCE</scope>
    <source>
        <strain evidence="7">KVB23</strain>
    </source>
</reference>
<keyword evidence="3 6" id="KW-0812">Transmembrane</keyword>
<evidence type="ECO:0000256" key="5">
    <source>
        <dbReference type="ARBA" id="ARBA00023136"/>
    </source>
</evidence>
<feature type="transmembrane region" description="Helical" evidence="6">
    <location>
        <begin position="139"/>
        <end position="162"/>
    </location>
</feature>
<accession>A0A8J7MQ39</accession>
<evidence type="ECO:0000256" key="3">
    <source>
        <dbReference type="ARBA" id="ARBA00022692"/>
    </source>
</evidence>